<name>A0A819W893_9BILA</name>
<dbReference type="Proteomes" id="UP000663874">
    <property type="component" value="Unassembled WGS sequence"/>
</dbReference>
<proteinExistence type="predicted"/>
<protein>
    <submittedName>
        <fullName evidence="1">Uncharacterized protein</fullName>
    </submittedName>
</protein>
<evidence type="ECO:0000313" key="1">
    <source>
        <dbReference type="EMBL" id="CAF4120648.1"/>
    </source>
</evidence>
<organism evidence="1 2">
    <name type="scientific">Rotaria sordida</name>
    <dbReference type="NCBI Taxonomy" id="392033"/>
    <lineage>
        <taxon>Eukaryota</taxon>
        <taxon>Metazoa</taxon>
        <taxon>Spiralia</taxon>
        <taxon>Gnathifera</taxon>
        <taxon>Rotifera</taxon>
        <taxon>Eurotatoria</taxon>
        <taxon>Bdelloidea</taxon>
        <taxon>Philodinida</taxon>
        <taxon>Philodinidae</taxon>
        <taxon>Rotaria</taxon>
    </lineage>
</organism>
<accession>A0A819W893</accession>
<reference evidence="1" key="1">
    <citation type="submission" date="2021-02" db="EMBL/GenBank/DDBJ databases">
        <authorList>
            <person name="Nowell W R."/>
        </authorList>
    </citation>
    <scope>NUCLEOTIDE SEQUENCE</scope>
</reference>
<sequence length="131" mass="15435">MNKKFRGGRLTLTKDGTIRKLELENGGGTRFCTWDDNDMDFDTVHRRLLNIFNLNDSKYKTSLYDFQYRLLDVNKYENFSQYINMYGLSSNSTVVYLCTHEVNDEDEPQRIMTKTKDKVTMKTTTTKQKTS</sequence>
<dbReference type="AlphaFoldDB" id="A0A819W893"/>
<dbReference type="EMBL" id="CAJOBE010010970">
    <property type="protein sequence ID" value="CAF4120648.1"/>
    <property type="molecule type" value="Genomic_DNA"/>
</dbReference>
<evidence type="ECO:0000313" key="2">
    <source>
        <dbReference type="Proteomes" id="UP000663874"/>
    </source>
</evidence>
<feature type="non-terminal residue" evidence="1">
    <location>
        <position position="1"/>
    </location>
</feature>
<gene>
    <name evidence="1" type="ORF">FNK824_LOCUS32284</name>
</gene>
<comment type="caution">
    <text evidence="1">The sequence shown here is derived from an EMBL/GenBank/DDBJ whole genome shotgun (WGS) entry which is preliminary data.</text>
</comment>